<evidence type="ECO:0000256" key="7">
    <source>
        <dbReference type="ARBA" id="ARBA00022630"/>
    </source>
</evidence>
<comment type="catalytic activity">
    <reaction evidence="13">
        <text>a long-chain 2,3-saturated fatty acyl-CoA + oxidized [electron-transfer flavoprotein] + H(+) = a long-chain (2E)-enoyl-CoA + reduced [electron-transfer flavoprotein]</text>
        <dbReference type="Rhea" id="RHEA:17721"/>
        <dbReference type="Rhea" id="RHEA-COMP:10685"/>
        <dbReference type="Rhea" id="RHEA-COMP:10686"/>
        <dbReference type="ChEBI" id="CHEBI:15378"/>
        <dbReference type="ChEBI" id="CHEBI:57692"/>
        <dbReference type="ChEBI" id="CHEBI:58307"/>
        <dbReference type="ChEBI" id="CHEBI:83721"/>
        <dbReference type="ChEBI" id="CHEBI:83727"/>
        <dbReference type="EC" id="1.3.8.8"/>
    </reaction>
</comment>
<keyword evidence="14" id="KW-0472">Membrane</keyword>
<reference evidence="18 19" key="1">
    <citation type="submission" date="2012-06" db="EMBL/GenBank/DDBJ databases">
        <title>The Genome Sequence of Aeromonas hydrophila SSU.</title>
        <authorList>
            <consortium name="The Broad Institute Genome Sequencing Platform"/>
            <person name="Earl A."/>
            <person name="Ward D."/>
            <person name="Feldgarden M."/>
            <person name="Gevers D."/>
            <person name="Chopra A."/>
            <person name="Walker B."/>
            <person name="Young S.K."/>
            <person name="Zeng Q."/>
            <person name="Gargeya S."/>
            <person name="Fitzgerald M."/>
            <person name="Haas B."/>
            <person name="Abouelleil A."/>
            <person name="Alvarado L."/>
            <person name="Arachchi H.M."/>
            <person name="Berlin A.M."/>
            <person name="Chapman S.B."/>
            <person name="Goldberg J."/>
            <person name="Griggs A."/>
            <person name="Gujja S."/>
            <person name="Hansen M."/>
            <person name="Howarth C."/>
            <person name="Imamovic A."/>
            <person name="Larimer J."/>
            <person name="McCowan C."/>
            <person name="Montmayeur A."/>
            <person name="Murphy C."/>
            <person name="Neiman D."/>
            <person name="Pearson M."/>
            <person name="Priest M."/>
            <person name="Roberts A."/>
            <person name="Saif S."/>
            <person name="Shea T."/>
            <person name="Sisk P."/>
            <person name="Sykes S."/>
            <person name="Wortman J."/>
            <person name="Nusbaum C."/>
            <person name="Birren B."/>
        </authorList>
    </citation>
    <scope>NUCLEOTIDE SEQUENCE [LARGE SCALE GENOMIC DNA]</scope>
    <source>
        <strain evidence="18 19">SSU</strain>
    </source>
</reference>
<comment type="caution">
    <text evidence="18">The sequence shown here is derived from an EMBL/GenBank/DDBJ whole genome shotgun (WGS) entry which is preliminary data.</text>
</comment>
<evidence type="ECO:0000256" key="11">
    <source>
        <dbReference type="ARBA" id="ARBA00023098"/>
    </source>
</evidence>
<dbReference type="EMBL" id="AGWR01000006">
    <property type="protein sequence ID" value="EKB29443.1"/>
    <property type="molecule type" value="Genomic_DNA"/>
</dbReference>
<comment type="pathway">
    <text evidence="2">Lipid metabolism; fatty acid beta-oxidation.</text>
</comment>
<dbReference type="InterPro" id="IPR009100">
    <property type="entry name" value="AcylCoA_DH/oxidase_NM_dom_sf"/>
</dbReference>
<dbReference type="AlphaFoldDB" id="K1JS33"/>
<dbReference type="Pfam" id="PF02771">
    <property type="entry name" value="Acyl-CoA_dh_N"/>
    <property type="match status" value="1"/>
</dbReference>
<dbReference type="InterPro" id="IPR047634">
    <property type="entry name" value="FadE"/>
</dbReference>
<dbReference type="InterPro" id="IPR013786">
    <property type="entry name" value="AcylCoA_DH/ox_N"/>
</dbReference>
<dbReference type="EC" id="1.3.8.8" evidence="5"/>
<dbReference type="UniPathway" id="UPA00659"/>
<keyword evidence="19" id="KW-1185">Reference proteome</keyword>
<evidence type="ECO:0000256" key="1">
    <source>
        <dbReference type="ARBA" id="ARBA00001974"/>
    </source>
</evidence>
<dbReference type="InterPro" id="IPR036250">
    <property type="entry name" value="AcylCo_DH-like_C"/>
</dbReference>
<evidence type="ECO:0000259" key="17">
    <source>
        <dbReference type="Pfam" id="PF09317"/>
    </source>
</evidence>
<dbReference type="FunFam" id="2.40.110.10:FF:000010">
    <property type="entry name" value="Acyl-CoA dehydrogenase"/>
    <property type="match status" value="1"/>
</dbReference>
<dbReference type="HOGENOM" id="CLU_012192_0_0_6"/>
<evidence type="ECO:0000256" key="5">
    <source>
        <dbReference type="ARBA" id="ARBA00012040"/>
    </source>
</evidence>
<keyword evidence="7" id="KW-0285">Flavoprotein</keyword>
<evidence type="ECO:0000313" key="19">
    <source>
        <dbReference type="Proteomes" id="UP000005149"/>
    </source>
</evidence>
<organism evidence="18 19">
    <name type="scientific">Aeromonas dhakensis</name>
    <dbReference type="NCBI Taxonomy" id="196024"/>
    <lineage>
        <taxon>Bacteria</taxon>
        <taxon>Pseudomonadati</taxon>
        <taxon>Pseudomonadota</taxon>
        <taxon>Gammaproteobacteria</taxon>
        <taxon>Aeromonadales</taxon>
        <taxon>Aeromonadaceae</taxon>
        <taxon>Aeromonas</taxon>
    </lineage>
</organism>
<dbReference type="GO" id="GO:0050660">
    <property type="term" value="F:flavin adenine dinucleotide binding"/>
    <property type="evidence" value="ECO:0007669"/>
    <property type="project" value="InterPro"/>
</dbReference>
<dbReference type="NCBIfam" id="NF038187">
    <property type="entry name" value="FadE_coli"/>
    <property type="match status" value="1"/>
</dbReference>
<dbReference type="PANTHER" id="PTHR48083">
    <property type="entry name" value="MEDIUM-CHAIN SPECIFIC ACYL-COA DEHYDROGENASE, MITOCHONDRIAL-RELATED"/>
    <property type="match status" value="1"/>
</dbReference>
<comment type="catalytic activity">
    <reaction evidence="12">
        <text>a medium-chain 2,3-saturated fatty acyl-CoA + oxidized [electron-transfer flavoprotein] + H(+) = a medium-chain (2E)-enoyl-CoA + reduced [electron-transfer flavoprotein]</text>
        <dbReference type="Rhea" id="RHEA:14477"/>
        <dbReference type="Rhea" id="RHEA-COMP:10685"/>
        <dbReference type="Rhea" id="RHEA-COMP:10686"/>
        <dbReference type="ChEBI" id="CHEBI:15378"/>
        <dbReference type="ChEBI" id="CHEBI:57692"/>
        <dbReference type="ChEBI" id="CHEBI:58307"/>
        <dbReference type="ChEBI" id="CHEBI:83723"/>
        <dbReference type="ChEBI" id="CHEBI:83726"/>
        <dbReference type="EC" id="1.3.8.7"/>
    </reaction>
</comment>
<dbReference type="PATRIC" id="fig|1073377.4.peg.674"/>
<dbReference type="Gene3D" id="1.20.140.10">
    <property type="entry name" value="Butyryl-CoA Dehydrogenase, subunit A, domain 3"/>
    <property type="match status" value="1"/>
</dbReference>
<keyword evidence="10" id="KW-0560">Oxidoreductase</keyword>
<dbReference type="GO" id="GO:0004466">
    <property type="term" value="F:long-chain fatty acyl-CoA dehydrogenase activity"/>
    <property type="evidence" value="ECO:0007669"/>
    <property type="project" value="UniProtKB-EC"/>
</dbReference>
<dbReference type="GO" id="GO:0005737">
    <property type="term" value="C:cytoplasm"/>
    <property type="evidence" value="ECO:0007669"/>
    <property type="project" value="TreeGrafter"/>
</dbReference>
<dbReference type="GO" id="GO:0033539">
    <property type="term" value="P:fatty acid beta-oxidation using acyl-CoA dehydrogenase"/>
    <property type="evidence" value="ECO:0007669"/>
    <property type="project" value="InterPro"/>
</dbReference>
<dbReference type="NCBIfam" id="NF007000">
    <property type="entry name" value="PRK09463.1"/>
    <property type="match status" value="1"/>
</dbReference>
<evidence type="ECO:0000256" key="10">
    <source>
        <dbReference type="ARBA" id="ARBA00023002"/>
    </source>
</evidence>
<dbReference type="Pfam" id="PF00441">
    <property type="entry name" value="Acyl-CoA_dh_1"/>
    <property type="match status" value="1"/>
</dbReference>
<dbReference type="InterPro" id="IPR050741">
    <property type="entry name" value="Acyl-CoA_dehydrogenase"/>
</dbReference>
<evidence type="ECO:0000256" key="14">
    <source>
        <dbReference type="SAM" id="Phobius"/>
    </source>
</evidence>
<accession>K1JS33</accession>
<dbReference type="Gene3D" id="1.10.540.10">
    <property type="entry name" value="Acyl-CoA dehydrogenase/oxidase, N-terminal domain"/>
    <property type="match status" value="1"/>
</dbReference>
<dbReference type="CDD" id="cd00567">
    <property type="entry name" value="ACAD"/>
    <property type="match status" value="1"/>
</dbReference>
<evidence type="ECO:0000256" key="4">
    <source>
        <dbReference type="ARBA" id="ARBA00012033"/>
    </source>
</evidence>
<dbReference type="Pfam" id="PF09317">
    <property type="entry name" value="ACDH_C"/>
    <property type="match status" value="1"/>
</dbReference>
<keyword evidence="11" id="KW-0443">Lipid metabolism</keyword>
<feature type="domain" description="Acyl-CoA dehydrogenase C-terminal bacterial-type" evidence="17">
    <location>
        <begin position="515"/>
        <end position="797"/>
    </location>
</feature>
<dbReference type="EC" id="1.3.8.7" evidence="4"/>
<name>K1JS33_9GAMM</name>
<dbReference type="Proteomes" id="UP000005149">
    <property type="component" value="Unassembled WGS sequence"/>
</dbReference>
<keyword evidence="9" id="KW-0276">Fatty acid metabolism</keyword>
<dbReference type="SUPFAM" id="SSF56645">
    <property type="entry name" value="Acyl-CoA dehydrogenase NM domain-like"/>
    <property type="match status" value="1"/>
</dbReference>
<keyword evidence="14" id="KW-0812">Transmembrane</keyword>
<feature type="transmembrane region" description="Helical" evidence="14">
    <location>
        <begin position="42"/>
        <end position="62"/>
    </location>
</feature>
<evidence type="ECO:0000256" key="6">
    <source>
        <dbReference type="ARBA" id="ARBA00020144"/>
    </source>
</evidence>
<gene>
    <name evidence="18" type="ORF">HMPREF1171_00655</name>
</gene>
<evidence type="ECO:0000256" key="3">
    <source>
        <dbReference type="ARBA" id="ARBA00009347"/>
    </source>
</evidence>
<comment type="similarity">
    <text evidence="3">Belongs to the acyl-CoA dehydrogenase family.</text>
</comment>
<evidence type="ECO:0000256" key="8">
    <source>
        <dbReference type="ARBA" id="ARBA00022827"/>
    </source>
</evidence>
<dbReference type="GO" id="GO:0070991">
    <property type="term" value="F:medium-chain fatty acyl-CoA dehydrogenase activity"/>
    <property type="evidence" value="ECO:0007669"/>
    <property type="project" value="UniProtKB-EC"/>
</dbReference>
<keyword evidence="14" id="KW-1133">Transmembrane helix</keyword>
<evidence type="ECO:0000256" key="2">
    <source>
        <dbReference type="ARBA" id="ARBA00005005"/>
    </source>
</evidence>
<evidence type="ECO:0000259" key="15">
    <source>
        <dbReference type="Pfam" id="PF00441"/>
    </source>
</evidence>
<sequence length="818" mass="89949">MTTTLTLLGVILVIGAMAYRRASLFTSTLATAAALIAGTLYGHVPLLVWVLFAVIAIPLNLVDFRRNQLTKPLFKLYKSIMPEMSRTEKEAIEAGTTWWEADLFAGNPDWKKLHAIPVSTLSAEEQAFLDGPVEEVCRMVNDWEVTHERADLSPEVWQYLKDNKFFAMIIKKKYGGLEFSAYAQSCVLQKLCGASAVLASTVGVPNSLGPGELLQHYGTDEQKDYYLPRLAVGKEIPCFALTSPEAGSDAGSIPDFGIVCKGEWEGKEVLGMRLTWNKRYITLAPIATVLGLAFKLRDPEHLLGDEEELGITCALIPTHIKGVEIGRRHFPLNVPFQNGPTRGKDVFVPLDFIIGGPAMAGQGWRMLVECLSVGRGITLPSNSTGGVKMLALASGAYSRIRRQFKLPIGKMEGIEEPLARIGGNAYIMGAAAKLTVTGIDLGEKPSVISAIVKYHLTDRAQKCIIDAMDIHGGKAICMGPNNYLARGYQGAPIAVTVEGANILTRSMIIYGQGAIRCHPYVLPEMLAASHPDQEQALKDFDKAVFSHVGFAISNLVRSFWLGLTGARFAAAPFKDQTKGYYQQLSRLSANLAFLSDMAMGTLGGELKRKERVSARLGDVLSQLYLASSTLKRYQDEGRQHADLPLLHWALQDALFKAQEAIDELLRNFPNRWIGLALRVIVLPLGRDLKRPSDKLDNQVARLLQTPSETRSRLAQGQYLTREEGNPFGLLEQALDDVLSAEPLFEKVCKADGIKRPFMQLDKVAEAGLTLGVLNQTEADLLRRAEESRLRTINVDDFDPIELVANKALFEPSAYHRAA</sequence>
<dbReference type="RefSeq" id="WP_005299291.1">
    <property type="nucleotide sequence ID" value="NZ_JDWD01000099.1"/>
</dbReference>
<dbReference type="SUPFAM" id="SSF47203">
    <property type="entry name" value="Acyl-CoA dehydrogenase C-terminal domain-like"/>
    <property type="match status" value="1"/>
</dbReference>
<keyword evidence="8" id="KW-0274">FAD</keyword>
<dbReference type="NCBIfam" id="NF009586">
    <property type="entry name" value="PRK13026.1"/>
    <property type="match status" value="1"/>
</dbReference>
<dbReference type="Gene3D" id="2.40.110.10">
    <property type="entry name" value="Butyryl-CoA Dehydrogenase, subunit A, domain 2"/>
    <property type="match status" value="1"/>
</dbReference>
<evidence type="ECO:0000259" key="16">
    <source>
        <dbReference type="Pfam" id="PF02771"/>
    </source>
</evidence>
<dbReference type="FunFam" id="1.10.540.10:FF:000004">
    <property type="entry name" value="Acyl-CoA dehydrogenase"/>
    <property type="match status" value="1"/>
</dbReference>
<evidence type="ECO:0000256" key="13">
    <source>
        <dbReference type="ARBA" id="ARBA00049247"/>
    </source>
</evidence>
<protein>
    <recommendedName>
        <fullName evidence="6">Acyl-coenzyme A dehydrogenase</fullName>
        <ecNumber evidence="4">1.3.8.7</ecNumber>
        <ecNumber evidence="5">1.3.8.8</ecNumber>
    </recommendedName>
</protein>
<dbReference type="PANTHER" id="PTHR48083:SF18">
    <property type="entry name" value="ACYL-COENZYME A DEHYDROGENASE"/>
    <property type="match status" value="1"/>
</dbReference>
<dbReference type="InterPro" id="IPR015396">
    <property type="entry name" value="FadE_C"/>
</dbReference>
<comment type="cofactor">
    <cofactor evidence="1">
        <name>FAD</name>
        <dbReference type="ChEBI" id="CHEBI:57692"/>
    </cofactor>
</comment>
<feature type="domain" description="Acyl-CoA dehydrogenase/oxidase C-terminal" evidence="15">
    <location>
        <begin position="361"/>
        <end position="508"/>
    </location>
</feature>
<evidence type="ECO:0000256" key="9">
    <source>
        <dbReference type="ARBA" id="ARBA00022832"/>
    </source>
</evidence>
<dbReference type="InterPro" id="IPR009075">
    <property type="entry name" value="AcylCo_DH/oxidase_C"/>
</dbReference>
<feature type="domain" description="Acyl-CoA dehydrogenase/oxidase N-terminal" evidence="16">
    <location>
        <begin position="135"/>
        <end position="233"/>
    </location>
</feature>
<evidence type="ECO:0000256" key="12">
    <source>
        <dbReference type="ARBA" id="ARBA00047882"/>
    </source>
</evidence>
<evidence type="ECO:0000313" key="18">
    <source>
        <dbReference type="EMBL" id="EKB29443.1"/>
    </source>
</evidence>
<dbReference type="InterPro" id="IPR046373">
    <property type="entry name" value="Acyl-CoA_Oxase/DH_mid-dom_sf"/>
</dbReference>
<dbReference type="FunFam" id="1.20.140.10:FF:000009">
    <property type="entry name" value="Acyl-CoA dehydrogenase"/>
    <property type="match status" value="1"/>
</dbReference>
<proteinExistence type="inferred from homology"/>
<dbReference type="InterPro" id="IPR037069">
    <property type="entry name" value="AcylCoA_DH/ox_N_sf"/>
</dbReference>